<dbReference type="EMBL" id="AP023086">
    <property type="protein sequence ID" value="BCD98884.1"/>
    <property type="molecule type" value="Genomic_DNA"/>
</dbReference>
<dbReference type="Proteomes" id="UP001320119">
    <property type="component" value="Chromosome"/>
</dbReference>
<evidence type="ECO:0000313" key="4">
    <source>
        <dbReference type="Proteomes" id="UP001320119"/>
    </source>
</evidence>
<name>A0AAN2BLA1_9GAMM</name>
<keyword evidence="4" id="KW-1185">Reference proteome</keyword>
<dbReference type="PROSITE" id="PS51257">
    <property type="entry name" value="PROKAR_LIPOPROTEIN"/>
    <property type="match status" value="1"/>
</dbReference>
<dbReference type="PANTHER" id="PTHR11102:SF160">
    <property type="entry name" value="ERAD-ASSOCIATED E3 UBIQUITIN-PROTEIN LIGASE COMPONENT HRD3"/>
    <property type="match status" value="1"/>
</dbReference>
<protein>
    <recommendedName>
        <fullName evidence="2">Peptidase C14 caspase domain-containing protein</fullName>
    </recommendedName>
</protein>
<evidence type="ECO:0000256" key="1">
    <source>
        <dbReference type="SAM" id="SignalP"/>
    </source>
</evidence>
<dbReference type="SUPFAM" id="SSF81901">
    <property type="entry name" value="HCP-like"/>
    <property type="match status" value="1"/>
</dbReference>
<gene>
    <name evidence="3" type="ORF">MARGE09_P3085</name>
</gene>
<feature type="signal peptide" evidence="1">
    <location>
        <begin position="1"/>
        <end position="28"/>
    </location>
</feature>
<dbReference type="Pfam" id="PF08238">
    <property type="entry name" value="Sel1"/>
    <property type="match status" value="2"/>
</dbReference>
<dbReference type="InterPro" id="IPR050767">
    <property type="entry name" value="Sel1_AlgK"/>
</dbReference>
<dbReference type="InterPro" id="IPR006597">
    <property type="entry name" value="Sel1-like"/>
</dbReference>
<accession>A0AAN2BLA1</accession>
<organism evidence="3 4">
    <name type="scientific">Marinagarivorans cellulosilyticus</name>
    <dbReference type="NCBI Taxonomy" id="2721545"/>
    <lineage>
        <taxon>Bacteria</taxon>
        <taxon>Pseudomonadati</taxon>
        <taxon>Pseudomonadota</taxon>
        <taxon>Gammaproteobacteria</taxon>
        <taxon>Cellvibrionales</taxon>
        <taxon>Cellvibrionaceae</taxon>
        <taxon>Marinagarivorans</taxon>
    </lineage>
</organism>
<dbReference type="SUPFAM" id="SSF52129">
    <property type="entry name" value="Caspase-like"/>
    <property type="match status" value="1"/>
</dbReference>
<dbReference type="Pfam" id="PF00656">
    <property type="entry name" value="Peptidase_C14"/>
    <property type="match status" value="1"/>
</dbReference>
<proteinExistence type="predicted"/>
<dbReference type="RefSeq" id="WP_236983553.1">
    <property type="nucleotide sequence ID" value="NZ_AP023086.1"/>
</dbReference>
<dbReference type="GO" id="GO:0004197">
    <property type="term" value="F:cysteine-type endopeptidase activity"/>
    <property type="evidence" value="ECO:0007669"/>
    <property type="project" value="InterPro"/>
</dbReference>
<dbReference type="PANTHER" id="PTHR11102">
    <property type="entry name" value="SEL-1-LIKE PROTEIN"/>
    <property type="match status" value="1"/>
</dbReference>
<sequence>MFSLSKNTKRWIAPQCLVAAGLLLSACAGDNSVSQDNDHADVVHQDDLAVIDCLLPGQIRKLGQARYISARRAIKTTAHDCEIRGGEYVAYDRADYKSALAAWLPMASAGDAKAQNYVGEIYEKGLGIESDFQQAAYWYEKSAEQSYARAQINLGLLYEKGQGVERNLATALEYYRLASGVSEDAVLLSTEAKRSMEAEKLTLEAALAVSEKKAQELGSELLALEQQEKKRVAHAEADEHVNALRALYERSVSERSRLQGQLDSMSLAYRKFTQNELLTPSTFDLGAERVAKDINFGRYFALIIGNEDYEFLDDLRSPLRDAERLKAVLEDRYGFTTQLISNGSEKDVLMAINQLFTELTENDNLLIFYAGHGELSTAGISKKERGYWLPVDAQANNISHWINNAVISDHLDRLKARSVLVISDSCFAGYLGEDKSPYLFGLSDASMSRSAIEAGLERRSRVVISSGGERPVLDGNGKNHSVFAGALIDALEKNDQTLRDSQLFSLLSVNVSKRADSLAMRQKPEMKPVREAGHEGGSFYFVPSN</sequence>
<dbReference type="InterPro" id="IPR011990">
    <property type="entry name" value="TPR-like_helical_dom_sf"/>
</dbReference>
<evidence type="ECO:0000313" key="3">
    <source>
        <dbReference type="EMBL" id="BCD98884.1"/>
    </source>
</evidence>
<dbReference type="GO" id="GO:0006508">
    <property type="term" value="P:proteolysis"/>
    <property type="evidence" value="ECO:0007669"/>
    <property type="project" value="InterPro"/>
</dbReference>
<reference evidence="3 4" key="1">
    <citation type="journal article" date="2022" name="IScience">
        <title>An ultrasensitive nanofiber-based assay for enzymatic hydrolysis and deep-sea microbial degradation of cellulose.</title>
        <authorList>
            <person name="Tsudome M."/>
            <person name="Tachioka M."/>
            <person name="Miyazaki M."/>
            <person name="Uchimura K."/>
            <person name="Tsuda M."/>
            <person name="Takaki Y."/>
            <person name="Deguchi S."/>
        </authorList>
    </citation>
    <scope>NUCLEOTIDE SEQUENCE [LARGE SCALE GENOMIC DNA]</scope>
    <source>
        <strain evidence="3 4">GE09</strain>
    </source>
</reference>
<dbReference type="AlphaFoldDB" id="A0AAN2BLA1"/>
<dbReference type="InterPro" id="IPR029030">
    <property type="entry name" value="Caspase-like_dom_sf"/>
</dbReference>
<feature type="domain" description="Peptidase C14 caspase" evidence="2">
    <location>
        <begin position="300"/>
        <end position="526"/>
    </location>
</feature>
<dbReference type="KEGG" id="marq:MARGE09_P3085"/>
<dbReference type="SMART" id="SM00671">
    <property type="entry name" value="SEL1"/>
    <property type="match status" value="2"/>
</dbReference>
<feature type="chain" id="PRO_5042899794" description="Peptidase C14 caspase domain-containing protein" evidence="1">
    <location>
        <begin position="29"/>
        <end position="545"/>
    </location>
</feature>
<dbReference type="Gene3D" id="1.25.40.10">
    <property type="entry name" value="Tetratricopeptide repeat domain"/>
    <property type="match status" value="1"/>
</dbReference>
<dbReference type="InterPro" id="IPR011600">
    <property type="entry name" value="Pept_C14_caspase"/>
</dbReference>
<dbReference type="Gene3D" id="3.40.50.1460">
    <property type="match status" value="1"/>
</dbReference>
<evidence type="ECO:0000259" key="2">
    <source>
        <dbReference type="Pfam" id="PF00656"/>
    </source>
</evidence>
<keyword evidence="1" id="KW-0732">Signal</keyword>